<dbReference type="AlphaFoldDB" id="A0AAW6Y8E7"/>
<proteinExistence type="predicted"/>
<name>A0AAW6Y8E7_NEISU</name>
<evidence type="ECO:0000313" key="1">
    <source>
        <dbReference type="EMBL" id="MDK7242293.1"/>
    </source>
</evidence>
<comment type="caution">
    <text evidence="1">The sequence shown here is derived from an EMBL/GenBank/DDBJ whole genome shotgun (WGS) entry which is preliminary data.</text>
</comment>
<dbReference type="RefSeq" id="WP_285070830.1">
    <property type="nucleotide sequence ID" value="NZ_JASOPA010000002.1"/>
</dbReference>
<feature type="non-terminal residue" evidence="1">
    <location>
        <position position="67"/>
    </location>
</feature>
<reference evidence="1" key="1">
    <citation type="submission" date="2023-05" db="EMBL/GenBank/DDBJ databases">
        <title>Cataloging the Phylogenetic Diversity of Human Bladder Bacteria.</title>
        <authorList>
            <person name="Du J."/>
        </authorList>
    </citation>
    <scope>NUCLEOTIDE SEQUENCE</scope>
    <source>
        <strain evidence="1">UMB1050</strain>
    </source>
</reference>
<accession>A0AAW6Y8E7</accession>
<organism evidence="1 2">
    <name type="scientific">Neisseria subflava</name>
    <dbReference type="NCBI Taxonomy" id="28449"/>
    <lineage>
        <taxon>Bacteria</taxon>
        <taxon>Pseudomonadati</taxon>
        <taxon>Pseudomonadota</taxon>
        <taxon>Betaproteobacteria</taxon>
        <taxon>Neisseriales</taxon>
        <taxon>Neisseriaceae</taxon>
        <taxon>Neisseria</taxon>
    </lineage>
</organism>
<protein>
    <submittedName>
        <fullName evidence="1">Uncharacterized protein</fullName>
    </submittedName>
</protein>
<dbReference type="EMBL" id="JASOPA010000002">
    <property type="protein sequence ID" value="MDK7242293.1"/>
    <property type="molecule type" value="Genomic_DNA"/>
</dbReference>
<dbReference type="Proteomes" id="UP001236303">
    <property type="component" value="Unassembled WGS sequence"/>
</dbReference>
<gene>
    <name evidence="1" type="ORF">QP451_04465</name>
</gene>
<evidence type="ECO:0000313" key="2">
    <source>
        <dbReference type="Proteomes" id="UP001236303"/>
    </source>
</evidence>
<sequence>MSLYSMAPIGPSLHCHCPYKAAHQPEPANGSASGRHTAVNRQAYFFTAGCAALGAAEETVASAFNLF</sequence>